<name>A0AAP0K580_9MAGN</name>
<accession>A0AAP0K580</accession>
<protein>
    <submittedName>
        <fullName evidence="1">Uncharacterized protein</fullName>
    </submittedName>
</protein>
<dbReference type="Proteomes" id="UP001417504">
    <property type="component" value="Unassembled WGS sequence"/>
</dbReference>
<proteinExistence type="predicted"/>
<organism evidence="1 2">
    <name type="scientific">Stephania japonica</name>
    <dbReference type="NCBI Taxonomy" id="461633"/>
    <lineage>
        <taxon>Eukaryota</taxon>
        <taxon>Viridiplantae</taxon>
        <taxon>Streptophyta</taxon>
        <taxon>Embryophyta</taxon>
        <taxon>Tracheophyta</taxon>
        <taxon>Spermatophyta</taxon>
        <taxon>Magnoliopsida</taxon>
        <taxon>Ranunculales</taxon>
        <taxon>Menispermaceae</taxon>
        <taxon>Menispermoideae</taxon>
        <taxon>Cissampelideae</taxon>
        <taxon>Stephania</taxon>
    </lineage>
</organism>
<reference evidence="1 2" key="1">
    <citation type="submission" date="2024-01" db="EMBL/GenBank/DDBJ databases">
        <title>Genome assemblies of Stephania.</title>
        <authorList>
            <person name="Yang L."/>
        </authorList>
    </citation>
    <scope>NUCLEOTIDE SEQUENCE [LARGE SCALE GENOMIC DNA]</scope>
    <source>
        <strain evidence="1">QJT</strain>
        <tissue evidence="1">Leaf</tissue>
    </source>
</reference>
<evidence type="ECO:0000313" key="1">
    <source>
        <dbReference type="EMBL" id="KAK9145565.1"/>
    </source>
</evidence>
<dbReference type="EMBL" id="JBBNAE010000002">
    <property type="protein sequence ID" value="KAK9145565.1"/>
    <property type="molecule type" value="Genomic_DNA"/>
</dbReference>
<sequence length="71" mass="8264">MDHKGYRYWMDDYKSSGHSEELGTREVHSLEPRLFSVPQTLSLAESEQRATAKIAWPSSTIAYYCKRKQNP</sequence>
<gene>
    <name evidence="1" type="ORF">Sjap_005468</name>
</gene>
<evidence type="ECO:0000313" key="2">
    <source>
        <dbReference type="Proteomes" id="UP001417504"/>
    </source>
</evidence>
<comment type="caution">
    <text evidence="1">The sequence shown here is derived from an EMBL/GenBank/DDBJ whole genome shotgun (WGS) entry which is preliminary data.</text>
</comment>
<dbReference type="AlphaFoldDB" id="A0AAP0K580"/>
<keyword evidence="2" id="KW-1185">Reference proteome</keyword>